<dbReference type="EMBL" id="CP073767">
    <property type="protein sequence ID" value="UWZ57915.1"/>
    <property type="molecule type" value="Genomic_DNA"/>
</dbReference>
<dbReference type="OrthoDB" id="3292873at2"/>
<evidence type="ECO:0000313" key="4">
    <source>
        <dbReference type="Proteomes" id="UP001058003"/>
    </source>
</evidence>
<organism evidence="3 4">
    <name type="scientific">Dactylosporangium aurantiacum</name>
    <dbReference type="NCBI Taxonomy" id="35754"/>
    <lineage>
        <taxon>Bacteria</taxon>
        <taxon>Bacillati</taxon>
        <taxon>Actinomycetota</taxon>
        <taxon>Actinomycetes</taxon>
        <taxon>Micromonosporales</taxon>
        <taxon>Micromonosporaceae</taxon>
        <taxon>Dactylosporangium</taxon>
    </lineage>
</organism>
<dbReference type="KEGG" id="daur:Daura_18135"/>
<comment type="similarity">
    <text evidence="1">Belongs to the universal stress protein A family.</text>
</comment>
<dbReference type="PANTHER" id="PTHR46268">
    <property type="entry name" value="STRESS RESPONSE PROTEIN NHAX"/>
    <property type="match status" value="1"/>
</dbReference>
<dbReference type="InterPro" id="IPR014729">
    <property type="entry name" value="Rossmann-like_a/b/a_fold"/>
</dbReference>
<dbReference type="PANTHER" id="PTHR46268:SF6">
    <property type="entry name" value="UNIVERSAL STRESS PROTEIN UP12"/>
    <property type="match status" value="1"/>
</dbReference>
<evidence type="ECO:0000256" key="1">
    <source>
        <dbReference type="ARBA" id="ARBA00008791"/>
    </source>
</evidence>
<protein>
    <submittedName>
        <fullName evidence="3">Universal stress protein</fullName>
    </submittedName>
</protein>
<gene>
    <name evidence="3" type="ORF">Daura_18135</name>
</gene>
<reference evidence="3" key="1">
    <citation type="submission" date="2021-04" db="EMBL/GenBank/DDBJ databases">
        <title>Dactylosporangium aurantiacum NRRL B-8018 full assembly.</title>
        <authorList>
            <person name="Hartkoorn R.C."/>
            <person name="Beaudoing E."/>
            <person name="Hot D."/>
        </authorList>
    </citation>
    <scope>NUCLEOTIDE SEQUENCE</scope>
    <source>
        <strain evidence="3">NRRL B-8018</strain>
    </source>
</reference>
<dbReference type="Proteomes" id="UP001058003">
    <property type="component" value="Chromosome"/>
</dbReference>
<evidence type="ECO:0000313" key="3">
    <source>
        <dbReference type="EMBL" id="UWZ57915.1"/>
    </source>
</evidence>
<feature type="domain" description="UspA" evidence="2">
    <location>
        <begin position="6"/>
        <end position="148"/>
    </location>
</feature>
<dbReference type="Pfam" id="PF00582">
    <property type="entry name" value="Usp"/>
    <property type="match status" value="2"/>
</dbReference>
<sequence>MPARIRIVVGFDGSADSWAAARFAAAEAAAGHGTVRLVHSLLDRVAYATLLPPDLPPDLTADGPAEAQRLLDLARAELAVACPGADVQTALVQRAPGAALVRVSRSADLVVLGRHGHGRAPAGGGFQRVHAGAVATHVMAYASCPVVVATAVDAETVRRPVVLGLDAAAPSAPAIACAFEAAARRGTSLRVCYVNAGRLGPRDHPQDDADARRLLSQALSGWRAAFPDVPVALDVLHGVDPAARLLDAAAAASLVVVGARERAGAPAPGPGGAVPDTLVRNATCPVAVVRTQRQPADHPTAVS</sequence>
<dbReference type="CDD" id="cd00293">
    <property type="entry name" value="USP-like"/>
    <property type="match status" value="1"/>
</dbReference>
<dbReference type="InterPro" id="IPR006016">
    <property type="entry name" value="UspA"/>
</dbReference>
<keyword evidence="4" id="KW-1185">Reference proteome</keyword>
<proteinExistence type="inferred from homology"/>
<accession>A0A9Q9IR94</accession>
<dbReference type="Gene3D" id="3.40.50.620">
    <property type="entry name" value="HUPs"/>
    <property type="match status" value="2"/>
</dbReference>
<dbReference type="AlphaFoldDB" id="A0A9Q9IR94"/>
<feature type="domain" description="UspA" evidence="2">
    <location>
        <begin position="159"/>
        <end position="290"/>
    </location>
</feature>
<name>A0A9Q9IR94_9ACTN</name>
<dbReference type="RefSeq" id="WP_081970851.1">
    <property type="nucleotide sequence ID" value="NZ_CP073767.1"/>
</dbReference>
<evidence type="ECO:0000259" key="2">
    <source>
        <dbReference type="Pfam" id="PF00582"/>
    </source>
</evidence>
<dbReference type="SUPFAM" id="SSF52402">
    <property type="entry name" value="Adenine nucleotide alpha hydrolases-like"/>
    <property type="match status" value="2"/>
</dbReference>